<comment type="caution">
    <text evidence="3">The sequence shown here is derived from an EMBL/GenBank/DDBJ whole genome shotgun (WGS) entry which is preliminary data.</text>
</comment>
<dbReference type="AlphaFoldDB" id="A0A6N9R1B9"/>
<evidence type="ECO:0000256" key="1">
    <source>
        <dbReference type="SAM" id="MobiDB-lite"/>
    </source>
</evidence>
<organism evidence="3 4">
    <name type="scientific">Kocuria marina subsp. indica</name>
    <dbReference type="NCBI Taxonomy" id="1049583"/>
    <lineage>
        <taxon>Bacteria</taxon>
        <taxon>Bacillati</taxon>
        <taxon>Actinomycetota</taxon>
        <taxon>Actinomycetes</taxon>
        <taxon>Micrococcales</taxon>
        <taxon>Micrococcaceae</taxon>
        <taxon>Kocuria</taxon>
    </lineage>
</organism>
<gene>
    <name evidence="3" type="ORF">GKZ75_09030</name>
</gene>
<evidence type="ECO:0000313" key="3">
    <source>
        <dbReference type="EMBL" id="NDO78360.1"/>
    </source>
</evidence>
<dbReference type="EMBL" id="WMHZ01000011">
    <property type="protein sequence ID" value="NDO78360.1"/>
    <property type="molecule type" value="Genomic_DNA"/>
</dbReference>
<name>A0A6N9R1B9_9MICC</name>
<sequence>MADINPEESERNRSKAAAAANEHSGYSVDGDTPPAEGLGVGPTNNELDRDHTGDSAKGKVTLVVLAVLVGLFIVLAIVGRIIGFF</sequence>
<feature type="transmembrane region" description="Helical" evidence="2">
    <location>
        <begin position="60"/>
        <end position="82"/>
    </location>
</feature>
<feature type="region of interest" description="Disordered" evidence="1">
    <location>
        <begin position="1"/>
        <end position="54"/>
    </location>
</feature>
<proteinExistence type="predicted"/>
<dbReference type="Proteomes" id="UP000471026">
    <property type="component" value="Unassembled WGS sequence"/>
</dbReference>
<dbReference type="RefSeq" id="WP_162229706.1">
    <property type="nucleotide sequence ID" value="NZ_WMHZ01000011.1"/>
</dbReference>
<keyword evidence="2" id="KW-0472">Membrane</keyword>
<dbReference type="InterPro" id="IPR045512">
    <property type="entry name" value="DUF6480"/>
</dbReference>
<reference evidence="3 4" key="1">
    <citation type="submission" date="2019-11" db="EMBL/GenBank/DDBJ databases">
        <title>Draft genome sequence of Kocuria indica DP-K7, a methyl red degrading Actinobacterium.</title>
        <authorList>
            <person name="Kumaran S."/>
            <person name="Tischler D."/>
            <person name="Ngo A.C.R."/>
            <person name="Schultes F."/>
        </authorList>
    </citation>
    <scope>NUCLEOTIDE SEQUENCE [LARGE SCALE GENOMIC DNA]</scope>
    <source>
        <strain evidence="3 4">DP-K7</strain>
    </source>
</reference>
<evidence type="ECO:0000256" key="2">
    <source>
        <dbReference type="SAM" id="Phobius"/>
    </source>
</evidence>
<keyword evidence="2" id="KW-0812">Transmembrane</keyword>
<accession>A0A6N9R1B9</accession>
<dbReference type="Pfam" id="PF20088">
    <property type="entry name" value="DUF6480"/>
    <property type="match status" value="1"/>
</dbReference>
<evidence type="ECO:0000313" key="4">
    <source>
        <dbReference type="Proteomes" id="UP000471026"/>
    </source>
</evidence>
<keyword evidence="2" id="KW-1133">Transmembrane helix</keyword>
<protein>
    <submittedName>
        <fullName evidence="3">Uncharacterized protein</fullName>
    </submittedName>
</protein>